<name>A0A6A6EEX1_9PEZI</name>
<evidence type="ECO:0000313" key="1">
    <source>
        <dbReference type="EMBL" id="KAF2189188.1"/>
    </source>
</evidence>
<sequence>MEMEEMKDREARLSWLFGQSWKKTKRNSWDYSDVPMRVREGTRILLEETQSQPLSTHTVRVKNRMQHVSQFSWHAFSPALQDKSAKSPPRLTTSFGTISKLRILGNRDVMTGHLLPEIAYVPSLPVSGRCQRVMVLRERSLGPENSTIFSLALIHGVDRQRYRGRNHTIDGIEPRSKDFYRPHHW</sequence>
<protein>
    <submittedName>
        <fullName evidence="1">Uncharacterized protein</fullName>
    </submittedName>
</protein>
<reference evidence="1" key="1">
    <citation type="journal article" date="2020" name="Stud. Mycol.">
        <title>101 Dothideomycetes genomes: a test case for predicting lifestyles and emergence of pathogens.</title>
        <authorList>
            <person name="Haridas S."/>
            <person name="Albert R."/>
            <person name="Binder M."/>
            <person name="Bloem J."/>
            <person name="Labutti K."/>
            <person name="Salamov A."/>
            <person name="Andreopoulos B."/>
            <person name="Baker S."/>
            <person name="Barry K."/>
            <person name="Bills G."/>
            <person name="Bluhm B."/>
            <person name="Cannon C."/>
            <person name="Castanera R."/>
            <person name="Culley D."/>
            <person name="Daum C."/>
            <person name="Ezra D."/>
            <person name="Gonzalez J."/>
            <person name="Henrissat B."/>
            <person name="Kuo A."/>
            <person name="Liang C."/>
            <person name="Lipzen A."/>
            <person name="Lutzoni F."/>
            <person name="Magnuson J."/>
            <person name="Mondo S."/>
            <person name="Nolan M."/>
            <person name="Ohm R."/>
            <person name="Pangilinan J."/>
            <person name="Park H.-J."/>
            <person name="Ramirez L."/>
            <person name="Alfaro M."/>
            <person name="Sun H."/>
            <person name="Tritt A."/>
            <person name="Yoshinaga Y."/>
            <person name="Zwiers L.-H."/>
            <person name="Turgeon B."/>
            <person name="Goodwin S."/>
            <person name="Spatafora J."/>
            <person name="Crous P."/>
            <person name="Grigoriev I."/>
        </authorList>
    </citation>
    <scope>NUCLEOTIDE SEQUENCE</scope>
    <source>
        <strain evidence="1">CBS 207.26</strain>
    </source>
</reference>
<keyword evidence="2" id="KW-1185">Reference proteome</keyword>
<accession>A0A6A6EEX1</accession>
<dbReference type="Proteomes" id="UP000800200">
    <property type="component" value="Unassembled WGS sequence"/>
</dbReference>
<proteinExistence type="predicted"/>
<dbReference type="AlphaFoldDB" id="A0A6A6EEX1"/>
<gene>
    <name evidence="1" type="ORF">K469DRAFT_59985</name>
</gene>
<dbReference type="EMBL" id="ML994621">
    <property type="protein sequence ID" value="KAF2189188.1"/>
    <property type="molecule type" value="Genomic_DNA"/>
</dbReference>
<organism evidence="1 2">
    <name type="scientific">Zopfia rhizophila CBS 207.26</name>
    <dbReference type="NCBI Taxonomy" id="1314779"/>
    <lineage>
        <taxon>Eukaryota</taxon>
        <taxon>Fungi</taxon>
        <taxon>Dikarya</taxon>
        <taxon>Ascomycota</taxon>
        <taxon>Pezizomycotina</taxon>
        <taxon>Dothideomycetes</taxon>
        <taxon>Dothideomycetes incertae sedis</taxon>
        <taxon>Zopfiaceae</taxon>
        <taxon>Zopfia</taxon>
    </lineage>
</organism>
<evidence type="ECO:0000313" key="2">
    <source>
        <dbReference type="Proteomes" id="UP000800200"/>
    </source>
</evidence>